<keyword evidence="3" id="KW-1185">Reference proteome</keyword>
<dbReference type="OrthoDB" id="7967559at2"/>
<feature type="region of interest" description="Disordered" evidence="1">
    <location>
        <begin position="159"/>
        <end position="179"/>
    </location>
</feature>
<evidence type="ECO:0000313" key="2">
    <source>
        <dbReference type="EMBL" id="SDN41913.1"/>
    </source>
</evidence>
<evidence type="ECO:0000256" key="1">
    <source>
        <dbReference type="SAM" id="MobiDB-lite"/>
    </source>
</evidence>
<dbReference type="STRING" id="582672.SAMN05216360_10882"/>
<accession>A0A1H0B984</accession>
<dbReference type="Proteomes" id="UP000198704">
    <property type="component" value="Unassembled WGS sequence"/>
</dbReference>
<name>A0A1H0B984_9HYPH</name>
<gene>
    <name evidence="2" type="ORF">SAMN05216360_10882</name>
</gene>
<dbReference type="EMBL" id="FNHS01000008">
    <property type="protein sequence ID" value="SDN41913.1"/>
    <property type="molecule type" value="Genomic_DNA"/>
</dbReference>
<dbReference type="InterPro" id="IPR008929">
    <property type="entry name" value="Chondroitin_lyas"/>
</dbReference>
<dbReference type="RefSeq" id="WP_091716641.1">
    <property type="nucleotide sequence ID" value="NZ_FNHS01000008.1"/>
</dbReference>
<protein>
    <recommendedName>
        <fullName evidence="4">Heparinase II/III-like protein</fullName>
    </recommendedName>
</protein>
<proteinExistence type="predicted"/>
<evidence type="ECO:0008006" key="4">
    <source>
        <dbReference type="Google" id="ProtNLM"/>
    </source>
</evidence>
<organism evidence="2 3">
    <name type="scientific">Methylobacterium phyllostachyos</name>
    <dbReference type="NCBI Taxonomy" id="582672"/>
    <lineage>
        <taxon>Bacteria</taxon>
        <taxon>Pseudomonadati</taxon>
        <taxon>Pseudomonadota</taxon>
        <taxon>Alphaproteobacteria</taxon>
        <taxon>Hyphomicrobiales</taxon>
        <taxon>Methylobacteriaceae</taxon>
        <taxon>Methylobacterium</taxon>
    </lineage>
</organism>
<dbReference type="Gene3D" id="2.70.98.70">
    <property type="match status" value="1"/>
</dbReference>
<dbReference type="AlphaFoldDB" id="A0A1H0B984"/>
<dbReference type="Gene3D" id="1.50.10.100">
    <property type="entry name" value="Chondroitin AC/alginate lyase"/>
    <property type="match status" value="1"/>
</dbReference>
<evidence type="ECO:0000313" key="3">
    <source>
        <dbReference type="Proteomes" id="UP000198704"/>
    </source>
</evidence>
<sequence>MHEHHASAPASVRADPGATLPAADCLVGNRNRWSRAVLAFPGLTPDTWYEFSACVLCADAEAAPGAKDFAAIGFAFLAQDRSEVDFAHVPGLGRTSMDAHGDWLAGPGAAGQATGQATAQSARALPVRRRFYLPAPAAEVTVVIRSWRNTQPFRILDPEIRPAGPVAPDSAGSPRLRRDGRIPLGPKPVWFRHGLVPGRPLVFKGQMLARGRTEGALARIAFRDARGVPIPPPYPDTLATLSIPAFLDIPVHRQAYRFTLKVTPPPSAATLEIGFAVWEAGAELALAGVPEVLLDDDLRLADLIDGLADEADPGAGAFLARLIGRLGGPQAGSGGAAPSIRPFLDPAALAQRPSPLRGFTRLRDGPDACSLVGGAIRIAPHPAWTLPDAPDWAADPFRSQAWRLAFQSLTWACAAAESPDRETRDRAVAAALSWSRANPWGRPADGLSLHPACMALRLEALLGLLATAAQDSADGAAVETLGGEVVRHAAALAEILAQHTVSGSPLEVQVGAALLSVGLALPAFPLARHWTGLATFALRRGIEALIDPKGGIAEPSYHRSLEILTLALVLMPVLNARPDLAALAGFLDERVPKAWAGLAALFEPDGALPPFDDAPDHPDRIGWLKRLAASQVRPAPASPPASPSAPAGGAAPIPVRAARSGVLSLRRPDEGTGWSAFTSDFSEQVHPQDHRDCTSFTYASGGLRWITEVEGRHLPAARAHNVAVPDGREPGAGAGFARAPIRLGDAVLHCLETNVHGADYRHVRAFVLLEDLSGLAVLDGFATGDRPLAVEGFLHFDAAIMVALDASRRVFALHGERRLHIVPHAIAGRFGDVAVCRGRAGPSLRYGLSGLRSVAGGLLIATSPESLAQLAGAVEAEAIRRAFAH</sequence>
<feature type="region of interest" description="Disordered" evidence="1">
    <location>
        <begin position="632"/>
        <end position="652"/>
    </location>
</feature>
<reference evidence="3" key="1">
    <citation type="submission" date="2016-10" db="EMBL/GenBank/DDBJ databases">
        <authorList>
            <person name="Varghese N."/>
            <person name="Submissions S."/>
        </authorList>
    </citation>
    <scope>NUCLEOTIDE SEQUENCE [LARGE SCALE GENOMIC DNA]</scope>
    <source>
        <strain evidence="3">BL47</strain>
    </source>
</reference>